<evidence type="ECO:0000256" key="8">
    <source>
        <dbReference type="ARBA" id="ARBA00023288"/>
    </source>
</evidence>
<evidence type="ECO:0000313" key="12">
    <source>
        <dbReference type="Proteomes" id="UP000694389"/>
    </source>
</evidence>
<dbReference type="AlphaFoldDB" id="A0A8P4G145"/>
<keyword evidence="5" id="KW-0472">Membrane</keyword>
<dbReference type="GO" id="GO:0035036">
    <property type="term" value="P:sperm-egg recognition"/>
    <property type="evidence" value="ECO:0007669"/>
    <property type="project" value="TreeGrafter"/>
</dbReference>
<comment type="subcellular location">
    <subcellularLocation>
        <location evidence="1">Cell membrane</location>
        <topology evidence="1">Lipid-anchor</topology>
        <topology evidence="1">GPI-anchor</topology>
    </subcellularLocation>
</comment>
<dbReference type="PANTHER" id="PTHR47613">
    <property type="entry name" value="SPERM ACROSOME MEMBRANE-ASSOCIATED PROTEIN 4"/>
    <property type="match status" value="1"/>
</dbReference>
<dbReference type="CDD" id="cd23597">
    <property type="entry name" value="TFP_LU_ECD_Bncr"/>
    <property type="match status" value="1"/>
</dbReference>
<sequence>MGSPRTSSLDVHLLGPRWFLTSILLATALVLPALSLDSLMCYYCPLQHKGKSCPNITSQCLPDQRCSNSRGRYGSIHILSAQGCVDTELCGFHESISYRGVKYNVTHTCCCKDQCNFLPKSDSNIKMLLGMITDKTNFTNITNVLREEPWDSCANYTTLRSSMSPTTVS</sequence>
<dbReference type="GO" id="GO:0098552">
    <property type="term" value="C:side of membrane"/>
    <property type="evidence" value="ECO:0007669"/>
    <property type="project" value="UniProtKB-KW"/>
</dbReference>
<evidence type="ECO:0000259" key="10">
    <source>
        <dbReference type="Pfam" id="PF00021"/>
    </source>
</evidence>
<dbReference type="Pfam" id="PF00021">
    <property type="entry name" value="UPAR_LY6"/>
    <property type="match status" value="1"/>
</dbReference>
<dbReference type="PANTHER" id="PTHR47613:SF1">
    <property type="entry name" value="SPERM ACROSOME MEMBRANE-ASSOCIATED PROTEIN 4"/>
    <property type="match status" value="1"/>
</dbReference>
<reference evidence="11" key="1">
    <citation type="submission" date="2025-08" db="UniProtKB">
        <authorList>
            <consortium name="Ensembl"/>
        </authorList>
    </citation>
    <scope>IDENTIFICATION</scope>
</reference>
<dbReference type="GO" id="GO:0005886">
    <property type="term" value="C:plasma membrane"/>
    <property type="evidence" value="ECO:0007669"/>
    <property type="project" value="UniProtKB-SubCell"/>
</dbReference>
<dbReference type="InterPro" id="IPR016054">
    <property type="entry name" value="LY6_UPA_recep-like"/>
</dbReference>
<evidence type="ECO:0000256" key="7">
    <source>
        <dbReference type="ARBA" id="ARBA00023180"/>
    </source>
</evidence>
<evidence type="ECO:0000256" key="5">
    <source>
        <dbReference type="ARBA" id="ARBA00023136"/>
    </source>
</evidence>
<keyword evidence="3" id="KW-0336">GPI-anchor</keyword>
<evidence type="ECO:0000256" key="4">
    <source>
        <dbReference type="ARBA" id="ARBA00022729"/>
    </source>
</evidence>
<accession>A0A8P4G145</accession>
<reference evidence="11" key="2">
    <citation type="submission" date="2025-09" db="UniProtKB">
        <authorList>
            <consortium name="Ensembl"/>
        </authorList>
    </citation>
    <scope>IDENTIFICATION</scope>
</reference>
<keyword evidence="4" id="KW-0732">Signal</keyword>
<keyword evidence="2" id="KW-1003">Cell membrane</keyword>
<keyword evidence="8" id="KW-0449">Lipoprotein</keyword>
<evidence type="ECO:0000256" key="2">
    <source>
        <dbReference type="ARBA" id="ARBA00022475"/>
    </source>
</evidence>
<proteinExistence type="inferred from homology"/>
<dbReference type="Ensembl" id="ENSDLAT00005082846.1">
    <property type="protein sequence ID" value="ENSDLAP00005066862.1"/>
    <property type="gene ID" value="ENSDLAG00005033794.1"/>
</dbReference>
<keyword evidence="12" id="KW-1185">Reference proteome</keyword>
<dbReference type="InterPro" id="IPR046354">
    <property type="entry name" value="SPACA4/Bouncer"/>
</dbReference>
<dbReference type="InterPro" id="IPR045860">
    <property type="entry name" value="Snake_toxin-like_sf"/>
</dbReference>
<evidence type="ECO:0000256" key="1">
    <source>
        <dbReference type="ARBA" id="ARBA00004609"/>
    </source>
</evidence>
<evidence type="ECO:0000313" key="11">
    <source>
        <dbReference type="Ensembl" id="ENSDLAP00005066862.1"/>
    </source>
</evidence>
<dbReference type="Gene3D" id="2.10.60.10">
    <property type="entry name" value="CD59"/>
    <property type="match status" value="1"/>
</dbReference>
<dbReference type="SUPFAM" id="SSF57302">
    <property type="entry name" value="Snake toxin-like"/>
    <property type="match status" value="1"/>
</dbReference>
<evidence type="ECO:0000256" key="6">
    <source>
        <dbReference type="ARBA" id="ARBA00023157"/>
    </source>
</evidence>
<organism evidence="11 12">
    <name type="scientific">Dicentrarchus labrax</name>
    <name type="common">European seabass</name>
    <name type="synonym">Morone labrax</name>
    <dbReference type="NCBI Taxonomy" id="13489"/>
    <lineage>
        <taxon>Eukaryota</taxon>
        <taxon>Metazoa</taxon>
        <taxon>Chordata</taxon>
        <taxon>Craniata</taxon>
        <taxon>Vertebrata</taxon>
        <taxon>Euteleostomi</taxon>
        <taxon>Actinopterygii</taxon>
        <taxon>Neopterygii</taxon>
        <taxon>Teleostei</taxon>
        <taxon>Neoteleostei</taxon>
        <taxon>Acanthomorphata</taxon>
        <taxon>Eupercaria</taxon>
        <taxon>Moronidae</taxon>
        <taxon>Dicentrarchus</taxon>
    </lineage>
</organism>
<evidence type="ECO:0000256" key="3">
    <source>
        <dbReference type="ARBA" id="ARBA00022622"/>
    </source>
</evidence>
<dbReference type="Proteomes" id="UP000694389">
    <property type="component" value="Unassembled WGS sequence"/>
</dbReference>
<dbReference type="GeneTree" id="ENSGT00940000176894"/>
<comment type="similarity">
    <text evidence="9">Belongs to the SPACA4/bouncer family.</text>
</comment>
<evidence type="ECO:0000256" key="9">
    <source>
        <dbReference type="ARBA" id="ARBA00029446"/>
    </source>
</evidence>
<name>A0A8P4G145_DICLA</name>
<feature type="domain" description="UPAR/Ly6" evidence="10">
    <location>
        <begin position="38"/>
        <end position="117"/>
    </location>
</feature>
<keyword evidence="7" id="KW-0325">Glycoprotein</keyword>
<keyword evidence="6" id="KW-1015">Disulfide bond</keyword>
<protein>
    <recommendedName>
        <fullName evidence="10">UPAR/Ly6 domain-containing protein</fullName>
    </recommendedName>
</protein>